<evidence type="ECO:0000256" key="1">
    <source>
        <dbReference type="SAM" id="MobiDB-lite"/>
    </source>
</evidence>
<accession>A0A3Q7MUG6</accession>
<dbReference type="InParanoid" id="A0A3Q7MUG6"/>
<organism evidence="2 3">
    <name type="scientific">Callorhinus ursinus</name>
    <name type="common">Northern fur seal</name>
    <dbReference type="NCBI Taxonomy" id="34884"/>
    <lineage>
        <taxon>Eukaryota</taxon>
        <taxon>Metazoa</taxon>
        <taxon>Chordata</taxon>
        <taxon>Craniata</taxon>
        <taxon>Vertebrata</taxon>
        <taxon>Euteleostomi</taxon>
        <taxon>Mammalia</taxon>
        <taxon>Eutheria</taxon>
        <taxon>Laurasiatheria</taxon>
        <taxon>Carnivora</taxon>
        <taxon>Caniformia</taxon>
        <taxon>Pinnipedia</taxon>
        <taxon>Otariidae</taxon>
        <taxon>Callorhinus</taxon>
    </lineage>
</organism>
<keyword evidence="2" id="KW-1185">Reference proteome</keyword>
<reference key="1">
    <citation type="submission" date="2019-01" db="UniProtKB">
        <authorList>
            <consortium name="RefSeq"/>
        </authorList>
    </citation>
    <scope>IDENTIFICATION</scope>
</reference>
<evidence type="ECO:0000313" key="2">
    <source>
        <dbReference type="Proteomes" id="UP000286641"/>
    </source>
</evidence>
<feature type="compositionally biased region" description="Low complexity" evidence="1">
    <location>
        <begin position="74"/>
        <end position="87"/>
    </location>
</feature>
<dbReference type="Proteomes" id="UP000286641">
    <property type="component" value="Unplaced"/>
</dbReference>
<name>A0A3Q7MUG6_CALUR</name>
<dbReference type="AlphaFoldDB" id="A0A3Q7MUG6"/>
<sequence>MKPGEAISLNRAPENYVGGYTGGGGRRCKCGPPGAGPQRRSRPRDPAGKPWRPGLRGAGPQDRRRLPRRHFRRVASGSTSARGSARPPARRSRRAGRRDDGRPTSCGSAPSPAVGEGPEATLAAGAEPAPGWAPSPRLRAARESAMLAGGGPGSPPRPPDAHGDPALAVVPRPCCDRPAGLFPAPSYEKPPGPPPWPLRSPCCPRPQADPSSERPLAFRRPPPLWSEGAARVGRARVRPPWLPGPSGGGGVSTGGAGCVLGPRGFSRCKPLDPGAPEAGTTLERNQHLLHPGSLVAASVWVEGGKVQRPPRRKRKLLVTQGQMRPCIPLL</sequence>
<gene>
    <name evidence="3" type="primary">LOC112811635</name>
</gene>
<protein>
    <submittedName>
        <fullName evidence="3">Skin secretory protein xP2-like</fullName>
    </submittedName>
</protein>
<feature type="compositionally biased region" description="Pro residues" evidence="1">
    <location>
        <begin position="188"/>
        <end position="198"/>
    </location>
</feature>
<feature type="region of interest" description="Disordered" evidence="1">
    <location>
        <begin position="1"/>
        <end position="231"/>
    </location>
</feature>
<feature type="compositionally biased region" description="Low complexity" evidence="1">
    <location>
        <begin position="123"/>
        <end position="136"/>
    </location>
</feature>
<reference evidence="3" key="2">
    <citation type="submission" date="2025-08" db="UniProtKB">
        <authorList>
            <consortium name="RefSeq"/>
        </authorList>
    </citation>
    <scope>IDENTIFICATION</scope>
    <source>
        <tissue evidence="3">Blood</tissue>
    </source>
</reference>
<proteinExistence type="predicted"/>
<dbReference type="RefSeq" id="XP_025711613.1">
    <property type="nucleotide sequence ID" value="XM_025855828.1"/>
</dbReference>
<evidence type="ECO:0000313" key="3">
    <source>
        <dbReference type="RefSeq" id="XP_025711613.1"/>
    </source>
</evidence>